<dbReference type="OrthoDB" id="8244267at2"/>
<proteinExistence type="predicted"/>
<evidence type="ECO:0000313" key="3">
    <source>
        <dbReference type="Proteomes" id="UP000231194"/>
    </source>
</evidence>
<sequence length="63" mass="7231">MRVLSSGGVSRCGHPLPRPPPQAGEGAHHRYRRHCCSPRQISFARHERVTTRNERRIHPEQPS</sequence>
<evidence type="ECO:0000256" key="1">
    <source>
        <dbReference type="SAM" id="MobiDB-lite"/>
    </source>
</evidence>
<gene>
    <name evidence="2" type="ORF">CVM73_33915</name>
</gene>
<dbReference type="EMBL" id="PGVG01000047">
    <property type="protein sequence ID" value="PJG50884.1"/>
    <property type="molecule type" value="Genomic_DNA"/>
</dbReference>
<dbReference type="AlphaFoldDB" id="A0A2M8QZ91"/>
<feature type="region of interest" description="Disordered" evidence="1">
    <location>
        <begin position="1"/>
        <end position="32"/>
    </location>
</feature>
<protein>
    <submittedName>
        <fullName evidence="2">Uncharacterized protein</fullName>
    </submittedName>
</protein>
<evidence type="ECO:0000313" key="2">
    <source>
        <dbReference type="EMBL" id="PJG50884.1"/>
    </source>
</evidence>
<reference evidence="2 3" key="1">
    <citation type="submission" date="2017-11" db="EMBL/GenBank/DDBJ databases">
        <title>Bradyrhizobium forestalis sp. nov., an efficient nitrogen-fixing bacterium isolated from nodules of forest legume species in the Amazon.</title>
        <authorList>
            <person name="Costa E.M."/>
            <person name="Guimaraes A."/>
            <person name="Carvalho T.S."/>
            <person name="Rodrigues T.L."/>
            <person name="Ribeiro P.R.A."/>
            <person name="Lebbe L."/>
            <person name="Willems A."/>
            <person name="Moreira F.M.S."/>
        </authorList>
    </citation>
    <scope>NUCLEOTIDE SEQUENCE [LARGE SCALE GENOMIC DNA]</scope>
    <source>
        <strain evidence="2 3">INPA54B</strain>
    </source>
</reference>
<name>A0A2M8QZ91_9BRAD</name>
<accession>A0A2M8QZ91</accession>
<organism evidence="2 3">
    <name type="scientific">Bradyrhizobium forestalis</name>
    <dbReference type="NCBI Taxonomy" id="1419263"/>
    <lineage>
        <taxon>Bacteria</taxon>
        <taxon>Pseudomonadati</taxon>
        <taxon>Pseudomonadota</taxon>
        <taxon>Alphaproteobacteria</taxon>
        <taxon>Hyphomicrobiales</taxon>
        <taxon>Nitrobacteraceae</taxon>
        <taxon>Bradyrhizobium</taxon>
    </lineage>
</organism>
<keyword evidence="3" id="KW-1185">Reference proteome</keyword>
<dbReference type="Proteomes" id="UP000231194">
    <property type="component" value="Unassembled WGS sequence"/>
</dbReference>
<comment type="caution">
    <text evidence="2">The sequence shown here is derived from an EMBL/GenBank/DDBJ whole genome shotgun (WGS) entry which is preliminary data.</text>
</comment>